<keyword evidence="5" id="KW-0687">Ribonucleoprotein</keyword>
<dbReference type="InterPro" id="IPR000039">
    <property type="entry name" value="Ribosomal_eL18"/>
</dbReference>
<evidence type="ECO:0000256" key="6">
    <source>
        <dbReference type="SAM" id="MobiDB-lite"/>
    </source>
</evidence>
<dbReference type="InterPro" id="IPR002452">
    <property type="entry name" value="Alpha_tubulin"/>
</dbReference>
<dbReference type="EMBL" id="JAGKQM010000002">
    <property type="protein sequence ID" value="KAH0940042.1"/>
    <property type="molecule type" value="Genomic_DNA"/>
</dbReference>
<evidence type="ECO:0000256" key="3">
    <source>
        <dbReference type="ARBA" id="ARBA00022980"/>
    </source>
</evidence>
<dbReference type="InterPro" id="IPR018316">
    <property type="entry name" value="Tubulin/FtsZ_2-layer-sand-dom"/>
</dbReference>
<evidence type="ECO:0000256" key="5">
    <source>
        <dbReference type="ARBA" id="ARBA00023274"/>
    </source>
</evidence>
<dbReference type="InterPro" id="IPR021131">
    <property type="entry name" value="Ribosomal_uL15/eL18"/>
</dbReference>
<dbReference type="Gene3D" id="3.40.50.1440">
    <property type="entry name" value="Tubulin/FtsZ, GTPase domain"/>
    <property type="match status" value="1"/>
</dbReference>
<accession>A0ABQ8EFA9</accession>
<dbReference type="Gene3D" id="3.30.1330.20">
    <property type="entry name" value="Tubulin/FtsZ, C-terminal domain"/>
    <property type="match status" value="1"/>
</dbReference>
<proteinExistence type="inferred from homology"/>
<comment type="similarity">
    <text evidence="1">Belongs to the eukaryotic ribosomal protein eL18 family.</text>
</comment>
<organism evidence="8 9">
    <name type="scientific">Brassica napus</name>
    <name type="common">Rape</name>
    <dbReference type="NCBI Taxonomy" id="3708"/>
    <lineage>
        <taxon>Eukaryota</taxon>
        <taxon>Viridiplantae</taxon>
        <taxon>Streptophyta</taxon>
        <taxon>Embryophyta</taxon>
        <taxon>Tracheophyta</taxon>
        <taxon>Spermatophyta</taxon>
        <taxon>Magnoliopsida</taxon>
        <taxon>eudicotyledons</taxon>
        <taxon>Gunneridae</taxon>
        <taxon>Pentapetalae</taxon>
        <taxon>rosids</taxon>
        <taxon>malvids</taxon>
        <taxon>Brassicales</taxon>
        <taxon>Brassicaceae</taxon>
        <taxon>Brassiceae</taxon>
        <taxon>Brassica</taxon>
    </lineage>
</organism>
<sequence length="394" mass="44093">MTSRNLKRERACSYKFINPNFISVSLRCRHSTAHAMGIDLIAGGKSKKTKRTAPKSDDVYLKLLVKLYRFLVRRTGSKFDAVILKRLFMSKVNKAPLSLSKLVEFMKGKDGKIAVLVGTITDDLRVHEIPAMKVTALRFTERARARIEKAGGECLTFDQLALVAPLGQNTVLLRGPKNSREAVKHFGPAPGVPHSHSKPYVRAKGRKFEKARGKRKSRGFKVISSLTASLRFDGALNVDVTEFQTNLVPYPRIHFMLSSYAPVISAEKAFHEQLSVAEITNSAFEPASMMAKCDPRHGKYMACCLMYRCDVVPKDVNAAVGTIKTKRTIQFVDWCSSAFDLMYAKRAFVHWYVGEGMEEGEFSEAREDLAALEKDYEEVGAEGGDDEDDEGEEY</sequence>
<dbReference type="Pfam" id="PF17135">
    <property type="entry name" value="Ribosomal_L18"/>
    <property type="match status" value="1"/>
</dbReference>
<dbReference type="Pfam" id="PF03953">
    <property type="entry name" value="Tubulin_C"/>
    <property type="match status" value="1"/>
</dbReference>
<dbReference type="PANTHER" id="PTHR10934:SF25">
    <property type="entry name" value="LARGE RIBOSOMAL SUBUNIT PROTEIN EL18X-RELATED"/>
    <property type="match status" value="1"/>
</dbReference>
<evidence type="ECO:0000313" key="8">
    <source>
        <dbReference type="EMBL" id="KAH0940042.1"/>
    </source>
</evidence>
<keyword evidence="9" id="KW-1185">Reference proteome</keyword>
<evidence type="ECO:0000256" key="2">
    <source>
        <dbReference type="ARBA" id="ARBA00022741"/>
    </source>
</evidence>
<dbReference type="InterPro" id="IPR036525">
    <property type="entry name" value="Tubulin/FtsZ_GTPase_sf"/>
</dbReference>
<keyword evidence="2" id="KW-0547">Nucleotide-binding</keyword>
<evidence type="ECO:0000313" key="9">
    <source>
        <dbReference type="Proteomes" id="UP000824890"/>
    </source>
</evidence>
<gene>
    <name evidence="8" type="ORF">HID58_007503</name>
</gene>
<dbReference type="Gene3D" id="3.100.10.10">
    <property type="match status" value="1"/>
</dbReference>
<dbReference type="SUPFAM" id="SSF52080">
    <property type="entry name" value="Ribosomal proteins L15p and L18e"/>
    <property type="match status" value="1"/>
</dbReference>
<dbReference type="Proteomes" id="UP000824890">
    <property type="component" value="Unassembled WGS sequence"/>
</dbReference>
<dbReference type="PRINTS" id="PR01162">
    <property type="entry name" value="ALPHATUBULIN"/>
</dbReference>
<feature type="domain" description="Tubulin/FtsZ 2-layer sandwich" evidence="7">
    <location>
        <begin position="236"/>
        <end position="366"/>
    </location>
</feature>
<dbReference type="SUPFAM" id="SSF55307">
    <property type="entry name" value="Tubulin C-terminal domain-like"/>
    <property type="match status" value="1"/>
</dbReference>
<protein>
    <recommendedName>
        <fullName evidence="7">Tubulin/FtsZ 2-layer sandwich domain-containing protein</fullName>
    </recommendedName>
</protein>
<dbReference type="PANTHER" id="PTHR10934">
    <property type="entry name" value="60S RIBOSOMAL PROTEIN L18"/>
    <property type="match status" value="1"/>
</dbReference>
<evidence type="ECO:0000256" key="1">
    <source>
        <dbReference type="ARBA" id="ARBA00006815"/>
    </source>
</evidence>
<comment type="caution">
    <text evidence="8">The sequence shown here is derived from an EMBL/GenBank/DDBJ whole genome shotgun (WGS) entry which is preliminary data.</text>
</comment>
<reference evidence="8 9" key="1">
    <citation type="submission" date="2021-05" db="EMBL/GenBank/DDBJ databases">
        <title>Genome Assembly of Synthetic Allotetraploid Brassica napus Reveals Homoeologous Exchanges between Subgenomes.</title>
        <authorList>
            <person name="Davis J.T."/>
        </authorList>
    </citation>
    <scope>NUCLEOTIDE SEQUENCE [LARGE SCALE GENOMIC DNA]</scope>
    <source>
        <strain evidence="9">cv. Da-Ae</strain>
        <tissue evidence="8">Seedling</tissue>
    </source>
</reference>
<keyword evidence="4" id="KW-0342">GTP-binding</keyword>
<evidence type="ECO:0000259" key="7">
    <source>
        <dbReference type="SMART" id="SM00865"/>
    </source>
</evidence>
<dbReference type="SMART" id="SM00865">
    <property type="entry name" value="Tubulin_C"/>
    <property type="match status" value="1"/>
</dbReference>
<dbReference type="InterPro" id="IPR036227">
    <property type="entry name" value="Ribosomal_uL15/eL18_sf"/>
</dbReference>
<dbReference type="InterPro" id="IPR008280">
    <property type="entry name" value="Tub_FtsZ_C"/>
</dbReference>
<name>A0ABQ8EFA9_BRANA</name>
<dbReference type="InterPro" id="IPR037103">
    <property type="entry name" value="Tubulin/FtsZ-like_C"/>
</dbReference>
<feature type="region of interest" description="Disordered" evidence="6">
    <location>
        <begin position="374"/>
        <end position="394"/>
    </location>
</feature>
<evidence type="ECO:0000256" key="4">
    <source>
        <dbReference type="ARBA" id="ARBA00023134"/>
    </source>
</evidence>
<feature type="compositionally biased region" description="Acidic residues" evidence="6">
    <location>
        <begin position="375"/>
        <end position="394"/>
    </location>
</feature>
<keyword evidence="3" id="KW-0689">Ribosomal protein</keyword>